<protein>
    <submittedName>
        <fullName evidence="6">Nitrate transporter</fullName>
    </submittedName>
</protein>
<evidence type="ECO:0000256" key="5">
    <source>
        <dbReference type="ARBA" id="ARBA00023136"/>
    </source>
</evidence>
<evidence type="ECO:0000313" key="6">
    <source>
        <dbReference type="EMBL" id="API58398.1"/>
    </source>
</evidence>
<dbReference type="RefSeq" id="WP_072595971.1">
    <property type="nucleotide sequence ID" value="NZ_CP018221.1"/>
</dbReference>
<dbReference type="GO" id="GO:0012505">
    <property type="term" value="C:endomembrane system"/>
    <property type="evidence" value="ECO:0007669"/>
    <property type="project" value="UniProtKB-SubCell"/>
</dbReference>
<dbReference type="KEGG" id="sphj:BSL82_02990"/>
<dbReference type="CDD" id="cd13553">
    <property type="entry name" value="PBP2_NrtA_CpmA_like"/>
    <property type="match status" value="1"/>
</dbReference>
<dbReference type="InterPro" id="IPR044527">
    <property type="entry name" value="NrtA/CpmA_ABC-bd_dom"/>
</dbReference>
<accession>A0A1L3ZRZ9</accession>
<dbReference type="EMBL" id="CP018221">
    <property type="protein sequence ID" value="API58398.1"/>
    <property type="molecule type" value="Genomic_DNA"/>
</dbReference>
<evidence type="ECO:0000256" key="1">
    <source>
        <dbReference type="ARBA" id="ARBA00004308"/>
    </source>
</evidence>
<evidence type="ECO:0000256" key="2">
    <source>
        <dbReference type="ARBA" id="ARBA00022448"/>
    </source>
</evidence>
<evidence type="ECO:0000256" key="3">
    <source>
        <dbReference type="ARBA" id="ARBA00022475"/>
    </source>
</evidence>
<keyword evidence="3" id="KW-1003">Cell membrane</keyword>
<dbReference type="OrthoDB" id="570524at2"/>
<reference evidence="7" key="1">
    <citation type="submission" date="2016-11" db="EMBL/GenBank/DDBJ databases">
        <title>Complete Genome Sequence of alachlor-degrading Sphingomonas sp. strain JJ-A5.</title>
        <authorList>
            <person name="Lee H."/>
            <person name="Ka J.-O."/>
        </authorList>
    </citation>
    <scope>NUCLEOTIDE SEQUENCE [LARGE SCALE GENOMIC DNA]</scope>
    <source>
        <strain evidence="7">JJ-A5</strain>
    </source>
</reference>
<dbReference type="STRING" id="1921510.BSL82_02990"/>
<comment type="subcellular location">
    <subcellularLocation>
        <location evidence="1">Endomembrane system</location>
    </subcellularLocation>
</comment>
<sequence>MTASTMRIGYLPLVDAAIPILAHELGFASDEGLKLELIGDQSWATVRDRLIYGHTDAAHLLAPLAIATSLGLGRPPVKLVAPFSLGLNGNAITLLAPLAQKLRKLGGAVDDPAATGAALARLISERPYARLRLAVVHRFSSHNYMLRYWLAACGIDPEKDVDIVVVPPPFTGEALASGEIHGACVGEPWNSLAVDAGAAEIIGTTATIWQRGVEKVLAMRADVADGDPGRRDALLRALDRAARVAGDPDRQQEVAEIIGGERYLNKPASLIERALSGRLAFAANSEHDAPRPDFLLFYRDAANYPWVSQALWLYSQMVRWGHAAWDAQALEIVRQVFQPQIYRRALIDTGTPLPGAMEKVEGSIAVPTGVGTFRGRLMLGPDRFFDGRRFDPDDLEGYLASLTSPPR</sequence>
<dbReference type="Proteomes" id="UP000182063">
    <property type="component" value="Chromosome"/>
</dbReference>
<dbReference type="PANTHER" id="PTHR30024:SF43">
    <property type="entry name" value="BLL4572 PROTEIN"/>
    <property type="match status" value="1"/>
</dbReference>
<keyword evidence="4" id="KW-0997">Cell inner membrane</keyword>
<dbReference type="Gene3D" id="3.40.190.10">
    <property type="entry name" value="Periplasmic binding protein-like II"/>
    <property type="match status" value="2"/>
</dbReference>
<dbReference type="PANTHER" id="PTHR30024">
    <property type="entry name" value="ALIPHATIC SULFONATES-BINDING PROTEIN-RELATED"/>
    <property type="match status" value="1"/>
</dbReference>
<keyword evidence="5" id="KW-0472">Membrane</keyword>
<keyword evidence="7" id="KW-1185">Reference proteome</keyword>
<organism evidence="6 7">
    <name type="scientific">Tardibacter chloracetimidivorans</name>
    <dbReference type="NCBI Taxonomy" id="1921510"/>
    <lineage>
        <taxon>Bacteria</taxon>
        <taxon>Pseudomonadati</taxon>
        <taxon>Pseudomonadota</taxon>
        <taxon>Alphaproteobacteria</taxon>
        <taxon>Sphingomonadales</taxon>
        <taxon>Sphingomonadaceae</taxon>
        <taxon>Tardibacter</taxon>
    </lineage>
</organism>
<proteinExistence type="predicted"/>
<name>A0A1L3ZRZ9_9SPHN</name>
<evidence type="ECO:0000313" key="7">
    <source>
        <dbReference type="Proteomes" id="UP000182063"/>
    </source>
</evidence>
<dbReference type="AlphaFoldDB" id="A0A1L3ZRZ9"/>
<dbReference type="SUPFAM" id="SSF53850">
    <property type="entry name" value="Periplasmic binding protein-like II"/>
    <property type="match status" value="1"/>
</dbReference>
<keyword evidence="2" id="KW-0813">Transport</keyword>
<evidence type="ECO:0000256" key="4">
    <source>
        <dbReference type="ARBA" id="ARBA00022519"/>
    </source>
</evidence>
<gene>
    <name evidence="6" type="ORF">BSL82_02990</name>
</gene>
<dbReference type="Pfam" id="PF13379">
    <property type="entry name" value="NMT1_2"/>
    <property type="match status" value="1"/>
</dbReference>